<dbReference type="AlphaFoldDB" id="A0A1L3EXX8"/>
<dbReference type="GO" id="GO:0015562">
    <property type="term" value="F:efflux transmembrane transporter activity"/>
    <property type="evidence" value="ECO:0007669"/>
    <property type="project" value="InterPro"/>
</dbReference>
<keyword evidence="2" id="KW-0472">Membrane</keyword>
<dbReference type="InterPro" id="IPR010131">
    <property type="entry name" value="MdtP/NodT-like"/>
</dbReference>
<dbReference type="Pfam" id="PF02321">
    <property type="entry name" value="OEP"/>
    <property type="match status" value="2"/>
</dbReference>
<protein>
    <recommendedName>
        <fullName evidence="5">RND transporter</fullName>
    </recommendedName>
</protein>
<dbReference type="KEGG" id="lrz:BJI69_19460"/>
<evidence type="ECO:0000256" key="1">
    <source>
        <dbReference type="ARBA" id="ARBA00007613"/>
    </source>
</evidence>
<gene>
    <name evidence="3" type="ORF">BJI69_19460</name>
</gene>
<organism evidence="3 4">
    <name type="scientific">Luteibacter rhizovicinus DSM 16549</name>
    <dbReference type="NCBI Taxonomy" id="1440763"/>
    <lineage>
        <taxon>Bacteria</taxon>
        <taxon>Pseudomonadati</taxon>
        <taxon>Pseudomonadota</taxon>
        <taxon>Gammaproteobacteria</taxon>
        <taxon>Lysobacterales</taxon>
        <taxon>Rhodanobacteraceae</taxon>
        <taxon>Luteibacter</taxon>
    </lineage>
</organism>
<evidence type="ECO:0000313" key="3">
    <source>
        <dbReference type="EMBL" id="APG05867.1"/>
    </source>
</evidence>
<dbReference type="PANTHER" id="PTHR30203">
    <property type="entry name" value="OUTER MEMBRANE CATION EFFLUX PROTEIN"/>
    <property type="match status" value="1"/>
</dbReference>
<dbReference type="STRING" id="1440763.BJI69_19460"/>
<dbReference type="NCBIfam" id="TIGR01845">
    <property type="entry name" value="outer_NodT"/>
    <property type="match status" value="1"/>
</dbReference>
<keyword evidence="2" id="KW-0812">Transmembrane</keyword>
<evidence type="ECO:0008006" key="5">
    <source>
        <dbReference type="Google" id="ProtNLM"/>
    </source>
</evidence>
<name>A0A1L3EXX8_9GAMM</name>
<dbReference type="EMBL" id="CP017480">
    <property type="protein sequence ID" value="APG05867.1"/>
    <property type="molecule type" value="Genomic_DNA"/>
</dbReference>
<sequence length="478" mass="50263">MDAEFQGPRGRRLVGRPQWSAEVSARLPANALRALLVAGAVMAVAACTEVGPNYVRPAAPVPAAFKEASAQKAPHAESVIAGKWWEIYGDPTLNALVSQVAVSNQSLAAAAARVRQAQALIEVAQGASVPSVTAGTLKSGRKNENDIGIGVSWELDLWGRIRRDVESHRAIAEASRDDLAAATLSMQAQLVQSYFALRQDDAVIDLLQQSADANEQWHRMVGNQYAQGQASSANVADATMKASAAQLQLADTKAARAQLEHAIAVMLGKAPADFAIAPAAFIANVPDVPTGVPASLLERRPDVAASERRMAAASARIGVAKAETLPSINLAAGIGILKGPTGTADIRAPLFTGGRLTGQVTNADEAFNEAVANYRQTVLDAFREVEDGLVVTSTLAAHAELQARAAKAATESDRVTRNQYKQGVADYPAVVESANAALDGVRGDMQLRLRRLDASVNLIMALGGGWEPASVRDPKSPR</sequence>
<proteinExistence type="inferred from homology"/>
<dbReference type="SUPFAM" id="SSF56954">
    <property type="entry name" value="Outer membrane efflux proteins (OEP)"/>
    <property type="match status" value="1"/>
</dbReference>
<comment type="subcellular location">
    <subcellularLocation>
        <location evidence="2">Cell outer membrane</location>
        <topology evidence="2">Lipid-anchor</topology>
    </subcellularLocation>
</comment>
<keyword evidence="2" id="KW-1134">Transmembrane beta strand</keyword>
<dbReference type="OrthoDB" id="9770517at2"/>
<dbReference type="Gene3D" id="1.20.1600.10">
    <property type="entry name" value="Outer membrane efflux proteins (OEP)"/>
    <property type="match status" value="1"/>
</dbReference>
<dbReference type="Proteomes" id="UP000182987">
    <property type="component" value="Chromosome"/>
</dbReference>
<keyword evidence="4" id="KW-1185">Reference proteome</keyword>
<accession>A0A1L3EXX8</accession>
<dbReference type="Gene3D" id="2.20.200.10">
    <property type="entry name" value="Outer membrane efflux proteins (OEP)"/>
    <property type="match status" value="1"/>
</dbReference>
<reference evidence="4" key="1">
    <citation type="submission" date="2016-09" db="EMBL/GenBank/DDBJ databases">
        <authorList>
            <person name="Lysoe E."/>
        </authorList>
    </citation>
    <scope>NUCLEOTIDE SEQUENCE [LARGE SCALE GENOMIC DNA]</scope>
    <source>
        <strain evidence="4">LJ96T</strain>
    </source>
</reference>
<keyword evidence="2" id="KW-0449">Lipoprotein</keyword>
<dbReference type="PANTHER" id="PTHR30203:SF33">
    <property type="entry name" value="BLR4455 PROTEIN"/>
    <property type="match status" value="1"/>
</dbReference>
<keyword evidence="2" id="KW-0564">Palmitate</keyword>
<evidence type="ECO:0000256" key="2">
    <source>
        <dbReference type="RuleBase" id="RU362097"/>
    </source>
</evidence>
<dbReference type="InterPro" id="IPR003423">
    <property type="entry name" value="OMP_efflux"/>
</dbReference>
<dbReference type="GO" id="GO:0009279">
    <property type="term" value="C:cell outer membrane"/>
    <property type="evidence" value="ECO:0007669"/>
    <property type="project" value="UniProtKB-SubCell"/>
</dbReference>
<comment type="similarity">
    <text evidence="1 2">Belongs to the outer membrane factor (OMF) (TC 1.B.17) family.</text>
</comment>
<evidence type="ECO:0000313" key="4">
    <source>
        <dbReference type="Proteomes" id="UP000182987"/>
    </source>
</evidence>